<dbReference type="PANTHER" id="PTHR42774">
    <property type="entry name" value="PHOSPHOTRANSFERASE SYSTEM TRANSPORT PROTEIN"/>
    <property type="match status" value="1"/>
</dbReference>
<protein>
    <submittedName>
        <fullName evidence="1">Ketohexokinase</fullName>
    </submittedName>
</protein>
<sequence length="124" mass="14348">MEEKQILCVGLVVLDIINVVDKYPEEDTDSRNLPDVSAVDFEKVDLTRFKWIHIEGRNASEQVKMLQRIEQHNARQPPEQKIRVSVEVEKPREELFQLLGYGDVVSVPCSSPCLIQLIWFLKEA</sequence>
<accession>A0A7J8E2D6</accession>
<keyword evidence="1" id="KW-0418">Kinase</keyword>
<dbReference type="InterPro" id="IPR052562">
    <property type="entry name" value="Ketohexokinase-related"/>
</dbReference>
<reference evidence="1 2" key="1">
    <citation type="journal article" date="2020" name="Nature">
        <title>Six reference-quality genomes reveal evolution of bat adaptations.</title>
        <authorList>
            <person name="Jebb D."/>
            <person name="Huang Z."/>
            <person name="Pippel M."/>
            <person name="Hughes G.M."/>
            <person name="Lavrichenko K."/>
            <person name="Devanna P."/>
            <person name="Winkler S."/>
            <person name="Jermiin L.S."/>
            <person name="Skirmuntt E.C."/>
            <person name="Katzourakis A."/>
            <person name="Burkitt-Gray L."/>
            <person name="Ray D.A."/>
            <person name="Sullivan K.A.M."/>
            <person name="Roscito J.G."/>
            <person name="Kirilenko B.M."/>
            <person name="Davalos L.M."/>
            <person name="Corthals A.P."/>
            <person name="Power M.L."/>
            <person name="Jones G."/>
            <person name="Ransome R.D."/>
            <person name="Dechmann D.K.N."/>
            <person name="Locatelli A.G."/>
            <person name="Puechmaille S.J."/>
            <person name="Fedrigo O."/>
            <person name="Jarvis E.D."/>
            <person name="Hiller M."/>
            <person name="Vernes S.C."/>
            <person name="Myers E.W."/>
            <person name="Teeling E.C."/>
        </authorList>
    </citation>
    <scope>NUCLEOTIDE SEQUENCE [LARGE SCALE GENOMIC DNA]</scope>
    <source>
        <strain evidence="1">MMolMol1</strain>
        <tissue evidence="1">Muscle</tissue>
    </source>
</reference>
<evidence type="ECO:0000313" key="1">
    <source>
        <dbReference type="EMBL" id="KAF6429530.1"/>
    </source>
</evidence>
<name>A0A7J8E2D6_MOLMO</name>
<dbReference type="AlphaFoldDB" id="A0A7J8E2D6"/>
<organism evidence="1 2">
    <name type="scientific">Molossus molossus</name>
    <name type="common">Pallas' mastiff bat</name>
    <name type="synonym">Vespertilio molossus</name>
    <dbReference type="NCBI Taxonomy" id="27622"/>
    <lineage>
        <taxon>Eukaryota</taxon>
        <taxon>Metazoa</taxon>
        <taxon>Chordata</taxon>
        <taxon>Craniata</taxon>
        <taxon>Vertebrata</taxon>
        <taxon>Euteleostomi</taxon>
        <taxon>Mammalia</taxon>
        <taxon>Eutheria</taxon>
        <taxon>Laurasiatheria</taxon>
        <taxon>Chiroptera</taxon>
        <taxon>Yangochiroptera</taxon>
        <taxon>Molossidae</taxon>
        <taxon>Molossus</taxon>
    </lineage>
</organism>
<keyword evidence="2" id="KW-1185">Reference proteome</keyword>
<evidence type="ECO:0000313" key="2">
    <source>
        <dbReference type="Proteomes" id="UP000550707"/>
    </source>
</evidence>
<dbReference type="Proteomes" id="UP000550707">
    <property type="component" value="Unassembled WGS sequence"/>
</dbReference>
<dbReference type="InterPro" id="IPR029056">
    <property type="entry name" value="Ribokinase-like"/>
</dbReference>
<dbReference type="Gene3D" id="3.40.1190.20">
    <property type="match status" value="1"/>
</dbReference>
<keyword evidence="1" id="KW-0808">Transferase</keyword>
<proteinExistence type="predicted"/>
<dbReference type="GO" id="GO:0016301">
    <property type="term" value="F:kinase activity"/>
    <property type="evidence" value="ECO:0007669"/>
    <property type="project" value="UniProtKB-KW"/>
</dbReference>
<dbReference type="PANTHER" id="PTHR42774:SF3">
    <property type="entry name" value="KETOHEXOKINASE"/>
    <property type="match status" value="1"/>
</dbReference>
<dbReference type="EMBL" id="JACASF010000015">
    <property type="protein sequence ID" value="KAF6429530.1"/>
    <property type="molecule type" value="Genomic_DNA"/>
</dbReference>
<gene>
    <name evidence="1" type="ORF">HJG59_007239</name>
</gene>
<comment type="caution">
    <text evidence="1">The sequence shown here is derived from an EMBL/GenBank/DDBJ whole genome shotgun (WGS) entry which is preliminary data.</text>
</comment>